<evidence type="ECO:0000313" key="1">
    <source>
        <dbReference type="EMBL" id="CAE7859243.1"/>
    </source>
</evidence>
<evidence type="ECO:0000313" key="2">
    <source>
        <dbReference type="Proteomes" id="UP000601435"/>
    </source>
</evidence>
<dbReference type="Proteomes" id="UP000601435">
    <property type="component" value="Unassembled WGS sequence"/>
</dbReference>
<sequence length="287" mass="31101">MTRGLATDAKALAASIADDSIITTLGLRPALALVGSWFMQHMTFLMQPFVALASEWNITGLHFTMDLMEGDFTSISDIPAWAGVRPSEIPARVRFIGPLYAKLKKEVPPEVFALREQATRDGQPLLWFAMGSSGQPPLVLAILKELVRKHPSWYIVAPVHTLLKKAGVDTTKAEDLASAGLASERLFLPTELLAAQKVEPLCDVAFTHGGQGTVQTSMCSGVPFLGVGMMPEQDINVRLAVDKGVAKQASKFQTPAEIVRLLQEVASSEAMRERAAAVKEECRKFSG</sequence>
<feature type="non-terminal residue" evidence="1">
    <location>
        <position position="287"/>
    </location>
</feature>
<name>A0A813A858_9DINO</name>
<keyword evidence="2" id="KW-1185">Reference proteome</keyword>
<proteinExistence type="predicted"/>
<dbReference type="EMBL" id="CAJNJA010056608">
    <property type="protein sequence ID" value="CAE7859243.1"/>
    <property type="molecule type" value="Genomic_DNA"/>
</dbReference>
<dbReference type="OrthoDB" id="5835829at2759"/>
<gene>
    <name evidence="1" type="ORF">SNEC2469_LOCUS27132</name>
</gene>
<feature type="non-terminal residue" evidence="1">
    <location>
        <position position="1"/>
    </location>
</feature>
<organism evidence="1 2">
    <name type="scientific">Symbiodinium necroappetens</name>
    <dbReference type="NCBI Taxonomy" id="1628268"/>
    <lineage>
        <taxon>Eukaryota</taxon>
        <taxon>Sar</taxon>
        <taxon>Alveolata</taxon>
        <taxon>Dinophyceae</taxon>
        <taxon>Suessiales</taxon>
        <taxon>Symbiodiniaceae</taxon>
        <taxon>Symbiodinium</taxon>
    </lineage>
</organism>
<dbReference type="AlphaFoldDB" id="A0A813A858"/>
<reference evidence="1" key="1">
    <citation type="submission" date="2021-02" db="EMBL/GenBank/DDBJ databases">
        <authorList>
            <person name="Dougan E. K."/>
            <person name="Rhodes N."/>
            <person name="Thang M."/>
            <person name="Chan C."/>
        </authorList>
    </citation>
    <scope>NUCLEOTIDE SEQUENCE</scope>
</reference>
<accession>A0A813A858</accession>
<comment type="caution">
    <text evidence="1">The sequence shown here is derived from an EMBL/GenBank/DDBJ whole genome shotgun (WGS) entry which is preliminary data.</text>
</comment>
<dbReference type="SUPFAM" id="SSF53756">
    <property type="entry name" value="UDP-Glycosyltransferase/glycogen phosphorylase"/>
    <property type="match status" value="1"/>
</dbReference>
<dbReference type="Gene3D" id="3.40.50.2000">
    <property type="entry name" value="Glycogen Phosphorylase B"/>
    <property type="match status" value="1"/>
</dbReference>
<protein>
    <submittedName>
        <fullName evidence="1">Uncharacterized protein</fullName>
    </submittedName>
</protein>